<evidence type="ECO:0000313" key="2">
    <source>
        <dbReference type="Proteomes" id="UP000824120"/>
    </source>
</evidence>
<accession>A0A9J5XEE2</accession>
<proteinExistence type="predicted"/>
<sequence>MAKGPKIQNTSLSLTHKSSQINTKGLRDLIREDGLKMGMLDHLASWVELVDSFGGSPNVSISPLISSQTLMHCNFGGQTLAVKRNLLPPTCRNYLANPSASPI</sequence>
<dbReference type="Proteomes" id="UP000824120">
    <property type="component" value="Chromosome 9"/>
</dbReference>
<reference evidence="1 2" key="1">
    <citation type="submission" date="2020-09" db="EMBL/GenBank/DDBJ databases">
        <title>De no assembly of potato wild relative species, Solanum commersonii.</title>
        <authorList>
            <person name="Cho K."/>
        </authorList>
    </citation>
    <scope>NUCLEOTIDE SEQUENCE [LARGE SCALE GENOMIC DNA]</scope>
    <source>
        <strain evidence="1">LZ3.2</strain>
        <tissue evidence="1">Leaf</tissue>
    </source>
</reference>
<gene>
    <name evidence="1" type="ORF">H5410_045690</name>
</gene>
<name>A0A9J5XEE2_SOLCO</name>
<comment type="caution">
    <text evidence="1">The sequence shown here is derived from an EMBL/GenBank/DDBJ whole genome shotgun (WGS) entry which is preliminary data.</text>
</comment>
<organism evidence="1 2">
    <name type="scientific">Solanum commersonii</name>
    <name type="common">Commerson's wild potato</name>
    <name type="synonym">Commerson's nightshade</name>
    <dbReference type="NCBI Taxonomy" id="4109"/>
    <lineage>
        <taxon>Eukaryota</taxon>
        <taxon>Viridiplantae</taxon>
        <taxon>Streptophyta</taxon>
        <taxon>Embryophyta</taxon>
        <taxon>Tracheophyta</taxon>
        <taxon>Spermatophyta</taxon>
        <taxon>Magnoliopsida</taxon>
        <taxon>eudicotyledons</taxon>
        <taxon>Gunneridae</taxon>
        <taxon>Pentapetalae</taxon>
        <taxon>asterids</taxon>
        <taxon>lamiids</taxon>
        <taxon>Solanales</taxon>
        <taxon>Solanaceae</taxon>
        <taxon>Solanoideae</taxon>
        <taxon>Solaneae</taxon>
        <taxon>Solanum</taxon>
    </lineage>
</organism>
<evidence type="ECO:0000313" key="1">
    <source>
        <dbReference type="EMBL" id="KAG5585256.1"/>
    </source>
</evidence>
<protein>
    <submittedName>
        <fullName evidence="1">Uncharacterized protein</fullName>
    </submittedName>
</protein>
<dbReference type="EMBL" id="JACXVP010000009">
    <property type="protein sequence ID" value="KAG5585256.1"/>
    <property type="molecule type" value="Genomic_DNA"/>
</dbReference>
<keyword evidence="2" id="KW-1185">Reference proteome</keyword>
<dbReference type="AlphaFoldDB" id="A0A9J5XEE2"/>